<dbReference type="InterPro" id="IPR009100">
    <property type="entry name" value="AcylCoA_DH/oxidase_NM_dom_sf"/>
</dbReference>
<evidence type="ECO:0000313" key="5">
    <source>
        <dbReference type="EMBL" id="OHX39631.1"/>
    </source>
</evidence>
<protein>
    <recommendedName>
        <fullName evidence="7">Acyl-CoA dehydrogenase</fullName>
    </recommendedName>
</protein>
<dbReference type="SUPFAM" id="SSF47203">
    <property type="entry name" value="Acyl-CoA dehydrogenase C-terminal domain-like"/>
    <property type="match status" value="1"/>
</dbReference>
<dbReference type="SUPFAM" id="SSF56645">
    <property type="entry name" value="Acyl-CoA dehydrogenase NM domain-like"/>
    <property type="match status" value="1"/>
</dbReference>
<keyword evidence="1" id="KW-0285">Flavoprotein</keyword>
<gene>
    <name evidence="5" type="ORF">BBV17_29500</name>
</gene>
<evidence type="ECO:0000259" key="4">
    <source>
        <dbReference type="Pfam" id="PF08028"/>
    </source>
</evidence>
<dbReference type="PANTHER" id="PTHR43884:SF25">
    <property type="entry name" value="ACYL-COA DEHYDROGENASE YDBM-RELATED"/>
    <property type="match status" value="1"/>
</dbReference>
<feature type="domain" description="Acyl-CoA dehydrogenase C-terminal" evidence="4">
    <location>
        <begin position="214"/>
        <end position="341"/>
    </location>
</feature>
<organism evidence="5 6">
    <name type="scientific">Cytobacillus oceanisediminis</name>
    <dbReference type="NCBI Taxonomy" id="665099"/>
    <lineage>
        <taxon>Bacteria</taxon>
        <taxon>Bacillati</taxon>
        <taxon>Bacillota</taxon>
        <taxon>Bacilli</taxon>
        <taxon>Bacillales</taxon>
        <taxon>Bacillaceae</taxon>
        <taxon>Cytobacillus</taxon>
    </lineage>
</organism>
<reference evidence="5 6" key="1">
    <citation type="submission" date="2016-07" db="EMBL/GenBank/DDBJ databases">
        <title>Bacillus oceanisediminis whole genome.</title>
        <authorList>
            <person name="Pal Y."/>
            <person name="Verma A."/>
            <person name="Mual P."/>
            <person name="Srinivasan K."/>
        </authorList>
    </citation>
    <scope>NUCLEOTIDE SEQUENCE [LARGE SCALE GENOMIC DNA]</scope>
    <source>
        <strain evidence="5 6">Bhandara28</strain>
    </source>
</reference>
<dbReference type="RefSeq" id="WP_071160155.1">
    <property type="nucleotide sequence ID" value="NZ_MBRJ01000073.1"/>
</dbReference>
<dbReference type="EMBL" id="MBRJ01000073">
    <property type="protein sequence ID" value="OHX39631.1"/>
    <property type="molecule type" value="Genomic_DNA"/>
</dbReference>
<accession>A0ABX3CJH0</accession>
<keyword evidence="2" id="KW-0560">Oxidoreductase</keyword>
<dbReference type="Pfam" id="PF08028">
    <property type="entry name" value="Acyl-CoA_dh_2"/>
    <property type="match status" value="1"/>
</dbReference>
<evidence type="ECO:0000256" key="2">
    <source>
        <dbReference type="ARBA" id="ARBA00023002"/>
    </source>
</evidence>
<feature type="domain" description="Acyl-CoA oxidase/dehydrogenase middle" evidence="3">
    <location>
        <begin position="109"/>
        <end position="186"/>
    </location>
</feature>
<evidence type="ECO:0000256" key="1">
    <source>
        <dbReference type="ARBA" id="ARBA00022630"/>
    </source>
</evidence>
<dbReference type="Pfam" id="PF02770">
    <property type="entry name" value="Acyl-CoA_dh_M"/>
    <property type="match status" value="1"/>
</dbReference>
<evidence type="ECO:0008006" key="7">
    <source>
        <dbReference type="Google" id="ProtNLM"/>
    </source>
</evidence>
<dbReference type="InterPro" id="IPR013107">
    <property type="entry name" value="Acyl-CoA_DH_C"/>
</dbReference>
<dbReference type="InterPro" id="IPR046373">
    <property type="entry name" value="Acyl-CoA_Oxase/DH_mid-dom_sf"/>
</dbReference>
<dbReference type="PANTHER" id="PTHR43884">
    <property type="entry name" value="ACYL-COA DEHYDROGENASE"/>
    <property type="match status" value="1"/>
</dbReference>
<name>A0ABX3CJH0_9BACI</name>
<dbReference type="Gene3D" id="1.20.140.10">
    <property type="entry name" value="Butyryl-CoA Dehydrogenase, subunit A, domain 3"/>
    <property type="match status" value="1"/>
</dbReference>
<comment type="caution">
    <text evidence="5">The sequence shown here is derived from an EMBL/GenBank/DDBJ whole genome shotgun (WGS) entry which is preliminary data.</text>
</comment>
<dbReference type="InterPro" id="IPR006091">
    <property type="entry name" value="Acyl-CoA_Oxase/DH_mid-dom"/>
</dbReference>
<evidence type="ECO:0000259" key="3">
    <source>
        <dbReference type="Pfam" id="PF02770"/>
    </source>
</evidence>
<keyword evidence="6" id="KW-1185">Reference proteome</keyword>
<evidence type="ECO:0000313" key="6">
    <source>
        <dbReference type="Proteomes" id="UP000180194"/>
    </source>
</evidence>
<proteinExistence type="predicted"/>
<dbReference type="Gene3D" id="2.40.110.10">
    <property type="entry name" value="Butyryl-CoA Dehydrogenase, subunit A, domain 2"/>
    <property type="match status" value="1"/>
</dbReference>
<dbReference type="Proteomes" id="UP000180194">
    <property type="component" value="Unassembled WGS sequence"/>
</dbReference>
<sequence length="374" mass="42970">MNRNSVEVNRELENLFKSNFHTLTLNKISAINYFEKISNLSYNYPSVALSISMHLYTIWGLKLLFNQQQYEWYADRIKKYKELFGSPNDPGLYFISNQSFKNSPFMVEAIKKDNDYIINGMKRFVSLEPHVRYLPIYCKVKDYKGNGLGITLLIVDKNKMGVSVKEDWNSISMKDTSSNTVKFNDVLIEEKDVVFTEDVQLNNADILSYLFRLSICSVYYGIAHKSIDLVTNSCKQKIVPYSNTTLKFFPGVQFTIADMTILQETSRSQINHLCMLIDDYISQAANSKMDINITSLITKEYVLTSSEKIVNLAMKVEGISSLFDNNELSKLYMDVKASNFHPPQTDVIKEIIGKNRLGVITVFDNLNLSHFPRV</sequence>
<dbReference type="InterPro" id="IPR036250">
    <property type="entry name" value="AcylCo_DH-like_C"/>
</dbReference>